<protein>
    <submittedName>
        <fullName evidence="3">Uncharacterized protein</fullName>
    </submittedName>
</protein>
<dbReference type="Proteomes" id="UP000282551">
    <property type="component" value="Chromosome"/>
</dbReference>
<feature type="region of interest" description="Disordered" evidence="1">
    <location>
        <begin position="1"/>
        <end position="114"/>
    </location>
</feature>
<feature type="compositionally biased region" description="Pro residues" evidence="1">
    <location>
        <begin position="20"/>
        <end position="39"/>
    </location>
</feature>
<name>A0A3S4RRZ5_MYCCI</name>
<evidence type="ECO:0000256" key="1">
    <source>
        <dbReference type="SAM" id="MobiDB-lite"/>
    </source>
</evidence>
<evidence type="ECO:0000313" key="3">
    <source>
        <dbReference type="EMBL" id="VEG50877.1"/>
    </source>
</evidence>
<feature type="signal peptide" evidence="2">
    <location>
        <begin position="1"/>
        <end position="19"/>
    </location>
</feature>
<dbReference type="EMBL" id="LR134355">
    <property type="protein sequence ID" value="VEG50877.1"/>
    <property type="molecule type" value="Genomic_DNA"/>
</dbReference>
<evidence type="ECO:0000313" key="4">
    <source>
        <dbReference type="Proteomes" id="UP000282551"/>
    </source>
</evidence>
<keyword evidence="4" id="KW-1185">Reference proteome</keyword>
<dbReference type="AlphaFoldDB" id="A0A3S4RRZ5"/>
<accession>A0A3S4RRZ5</accession>
<gene>
    <name evidence="3" type="ORF">NCTC10485_05197</name>
</gene>
<reference evidence="3 4" key="1">
    <citation type="submission" date="2018-12" db="EMBL/GenBank/DDBJ databases">
        <authorList>
            <consortium name="Pathogen Informatics"/>
        </authorList>
    </citation>
    <scope>NUCLEOTIDE SEQUENCE [LARGE SCALE GENOMIC DNA]</scope>
    <source>
        <strain evidence="3 4">NCTC10485</strain>
    </source>
</reference>
<feature type="chain" id="PRO_5018663587" evidence="2">
    <location>
        <begin position="20"/>
        <end position="153"/>
    </location>
</feature>
<proteinExistence type="predicted"/>
<evidence type="ECO:0000256" key="2">
    <source>
        <dbReference type="SAM" id="SignalP"/>
    </source>
</evidence>
<sequence>MAGLLALAATTLGATTAAAEPPPPPPDPVPAPVPAPQPSLPEQLASTPLDELVLGQHSVPSAPGGQPAAPPGLEIVNGGQFMDPLNFRKPKPDQPPHLSPYVLGPGDPHAPGRINSARGIHAYWHSMFGKLPVERLAEPLPGTAPPGPVPPPG</sequence>
<organism evidence="3 4">
    <name type="scientific">Mycolicibacterium chitae</name>
    <name type="common">Mycobacterium chitae</name>
    <dbReference type="NCBI Taxonomy" id="1792"/>
    <lineage>
        <taxon>Bacteria</taxon>
        <taxon>Bacillati</taxon>
        <taxon>Actinomycetota</taxon>
        <taxon>Actinomycetes</taxon>
        <taxon>Mycobacteriales</taxon>
        <taxon>Mycobacteriaceae</taxon>
        <taxon>Mycolicibacterium</taxon>
    </lineage>
</organism>
<feature type="compositionally biased region" description="Low complexity" evidence="1">
    <location>
        <begin position="1"/>
        <end position="19"/>
    </location>
</feature>
<keyword evidence="2" id="KW-0732">Signal</keyword>